<feature type="binding site" evidence="8">
    <location>
        <position position="406"/>
    </location>
    <ligand>
        <name>Mg(2+)</name>
        <dbReference type="ChEBI" id="CHEBI:18420"/>
    </ligand>
</feature>
<evidence type="ECO:0000256" key="7">
    <source>
        <dbReference type="ARBA" id="ARBA00023002"/>
    </source>
</evidence>
<evidence type="ECO:0000313" key="11">
    <source>
        <dbReference type="Proteomes" id="UP000679179"/>
    </source>
</evidence>
<dbReference type="InterPro" id="IPR050867">
    <property type="entry name" value="NiFe/NiFeSe_hydrgnase_LSU"/>
</dbReference>
<accession>A0A919RYY4</accession>
<dbReference type="Proteomes" id="UP000679179">
    <property type="component" value="Unassembled WGS sequence"/>
</dbReference>
<comment type="cofactor">
    <cofactor evidence="8">
        <name>Fe cation</name>
        <dbReference type="ChEBI" id="CHEBI:24875"/>
    </cofactor>
</comment>
<organism evidence="10 11">
    <name type="scientific">Clostridium polyendosporum</name>
    <dbReference type="NCBI Taxonomy" id="69208"/>
    <lineage>
        <taxon>Bacteria</taxon>
        <taxon>Bacillati</taxon>
        <taxon>Bacillota</taxon>
        <taxon>Clostridia</taxon>
        <taxon>Eubacteriales</taxon>
        <taxon>Clostridiaceae</taxon>
        <taxon>Clostridium</taxon>
    </lineage>
</organism>
<dbReference type="PANTHER" id="PTHR42958:SF2">
    <property type="entry name" value="UPTAKE HYDROGENASE LARGE SUBUNIT"/>
    <property type="match status" value="1"/>
</dbReference>
<dbReference type="PANTHER" id="PTHR42958">
    <property type="entry name" value="HYDROGENASE-2 LARGE CHAIN"/>
    <property type="match status" value="1"/>
</dbReference>
<feature type="binding site" evidence="8">
    <location>
        <position position="457"/>
    </location>
    <ligand>
        <name>Fe cation</name>
        <dbReference type="ChEBI" id="CHEBI:24875"/>
    </ligand>
</feature>
<dbReference type="InterPro" id="IPR001501">
    <property type="entry name" value="Ni-dep_hyd_lsu"/>
</dbReference>
<reference evidence="10" key="1">
    <citation type="submission" date="2021-03" db="EMBL/GenBank/DDBJ databases">
        <title>Taxonomic study of Clostridium polyendosporum from meadow-gley soil under rice.</title>
        <authorList>
            <person name="Kobayashi H."/>
            <person name="Tanizawa Y."/>
            <person name="Yagura M."/>
        </authorList>
    </citation>
    <scope>NUCLEOTIDE SEQUENCE</scope>
    <source>
        <strain evidence="10">JCM 30710</strain>
    </source>
</reference>
<sequence length="473" mass="53753">MSKKIIINPITRISGLLSIEVEIENHKIIDARSTGNMFRGFEMMLKGRPPKDATYITERICGICSTAHSYVSTLAVEKAIQIEESENSKAIRDLVHGCDLIQSHTRHFYLFVLPDYISGDWGMPSFRETLADSRIPKAIADKIFSHYVESLEISRKAHDLLAMLSGKAPHNHGIFPGGVTLVLTEPKRVVFKEILQDILNFAREKMYEDTFMISKYYDDYYDKGYTGENFLTFGMINGYSNKELNYVDPAVMLDGKIEPIDFSMIYENIKSSWFRAIDPGQNQDVMNLSDTAWIDDINKQGGYSFIKASRYREQPMEVGPLARMKLGGYYQGKSSVIGRIVARTNEVIQVCELMMKLIDRVKINEKSFISKDVPEKGEGIAFKDTMRGALCHYVSIRNSVIDKYNIITPSTWNLGPSIPGGEKGIVERALINTHIENEDHPIEIGRVVRSFDPCISCATHVFKYKEKIMEVIF</sequence>
<evidence type="ECO:0000313" key="10">
    <source>
        <dbReference type="EMBL" id="GIM29052.1"/>
    </source>
</evidence>
<dbReference type="GO" id="GO:0016151">
    <property type="term" value="F:nickel cation binding"/>
    <property type="evidence" value="ECO:0007669"/>
    <property type="project" value="InterPro"/>
</dbReference>
<comment type="subunit">
    <text evidence="4">Heterodimer of a large and a small subunit.</text>
</comment>
<comment type="subcellular location">
    <subcellularLocation>
        <location evidence="2">Cell envelope</location>
    </subcellularLocation>
</comment>
<feature type="binding site" evidence="8">
    <location>
        <position position="64"/>
    </location>
    <ligand>
        <name>Ni(2+)</name>
        <dbReference type="ChEBI" id="CHEBI:49786"/>
    </ligand>
</feature>
<dbReference type="PROSITE" id="PS00508">
    <property type="entry name" value="NI_HGENASE_L_2"/>
    <property type="match status" value="1"/>
</dbReference>
<evidence type="ECO:0000256" key="1">
    <source>
        <dbReference type="ARBA" id="ARBA00001967"/>
    </source>
</evidence>
<proteinExistence type="inferred from homology"/>
<gene>
    <name evidence="10" type="primary">hupL</name>
    <name evidence="10" type="ORF">CPJCM30710_17180</name>
</gene>
<dbReference type="PROSITE" id="PS00507">
    <property type="entry name" value="NI_HGENASE_L_1"/>
    <property type="match status" value="1"/>
</dbReference>
<dbReference type="SUPFAM" id="SSF56762">
    <property type="entry name" value="HydB/Nqo4-like"/>
    <property type="match status" value="1"/>
</dbReference>
<evidence type="ECO:0000256" key="2">
    <source>
        <dbReference type="ARBA" id="ARBA00004196"/>
    </source>
</evidence>
<keyword evidence="7 9" id="KW-0560">Oxidoreductase</keyword>
<comment type="caution">
    <text evidence="10">The sequence shown here is derived from an EMBL/GenBank/DDBJ whole genome shotgun (WGS) entry which is preliminary data.</text>
</comment>
<feature type="binding site" evidence="8">
    <location>
        <position position="61"/>
    </location>
    <ligand>
        <name>Ni(2+)</name>
        <dbReference type="ChEBI" id="CHEBI:49786"/>
    </ligand>
</feature>
<evidence type="ECO:0000256" key="4">
    <source>
        <dbReference type="ARBA" id="ARBA00011771"/>
    </source>
</evidence>
<evidence type="ECO:0000256" key="5">
    <source>
        <dbReference type="ARBA" id="ARBA00022596"/>
    </source>
</evidence>
<evidence type="ECO:0000256" key="9">
    <source>
        <dbReference type="RuleBase" id="RU003896"/>
    </source>
</evidence>
<dbReference type="InterPro" id="IPR018194">
    <property type="entry name" value="Ni-dep_hyd_lsu_Ni_BS"/>
</dbReference>
<feature type="binding site" evidence="8">
    <location>
        <position position="42"/>
    </location>
    <ligand>
        <name>Mg(2+)</name>
        <dbReference type="ChEBI" id="CHEBI:18420"/>
    </ligand>
</feature>
<feature type="binding site" evidence="8">
    <location>
        <position position="64"/>
    </location>
    <ligand>
        <name>Fe cation</name>
        <dbReference type="ChEBI" id="CHEBI:24875"/>
    </ligand>
</feature>
<protein>
    <submittedName>
        <fullName evidence="10">Ni/Fe hydrogenase</fullName>
    </submittedName>
</protein>
<name>A0A919RYY4_9CLOT</name>
<keyword evidence="6 8" id="KW-0479">Metal-binding</keyword>
<evidence type="ECO:0000256" key="3">
    <source>
        <dbReference type="ARBA" id="ARBA00009292"/>
    </source>
</evidence>
<dbReference type="GO" id="GO:0008901">
    <property type="term" value="F:ferredoxin hydrogenase activity"/>
    <property type="evidence" value="ECO:0007669"/>
    <property type="project" value="InterPro"/>
</dbReference>
<keyword evidence="11" id="KW-1185">Reference proteome</keyword>
<dbReference type="Gene3D" id="1.10.645.10">
    <property type="entry name" value="Cytochrome-c3 Hydrogenase, chain B"/>
    <property type="match status" value="1"/>
</dbReference>
<comment type="similarity">
    <text evidence="3 9">Belongs to the [NiFe]/[NiFeSe] hydrogenase large subunit family.</text>
</comment>
<dbReference type="Pfam" id="PF00374">
    <property type="entry name" value="NiFeSe_Hases"/>
    <property type="match status" value="2"/>
</dbReference>
<evidence type="ECO:0000256" key="8">
    <source>
        <dbReference type="PIRSR" id="PIRSR601501-1"/>
    </source>
</evidence>
<dbReference type="AlphaFoldDB" id="A0A919RYY4"/>
<keyword evidence="8" id="KW-0460">Magnesium</keyword>
<comment type="cofactor">
    <cofactor evidence="1 8">
        <name>Ni(2+)</name>
        <dbReference type="ChEBI" id="CHEBI:49786"/>
    </cofactor>
</comment>
<feature type="binding site" evidence="8">
    <location>
        <position position="454"/>
    </location>
    <ligand>
        <name>Ni(2+)</name>
        <dbReference type="ChEBI" id="CHEBI:49786"/>
    </ligand>
</feature>
<evidence type="ECO:0000256" key="6">
    <source>
        <dbReference type="ARBA" id="ARBA00022723"/>
    </source>
</evidence>
<dbReference type="InterPro" id="IPR029014">
    <property type="entry name" value="NiFe-Hase_large"/>
</dbReference>
<keyword evidence="8" id="KW-0408">Iron</keyword>
<keyword evidence="5 8" id="KW-0533">Nickel</keyword>
<dbReference type="RefSeq" id="WP_212903765.1">
    <property type="nucleotide sequence ID" value="NZ_BOPZ01000012.1"/>
</dbReference>
<dbReference type="EMBL" id="BOPZ01000012">
    <property type="protein sequence ID" value="GIM29052.1"/>
    <property type="molecule type" value="Genomic_DNA"/>
</dbReference>
<feature type="binding site" evidence="8">
    <location>
        <position position="460"/>
    </location>
    <ligand>
        <name>Mg(2+)</name>
        <dbReference type="ChEBI" id="CHEBI:18420"/>
    </ligand>
</feature>
<dbReference type="GO" id="GO:0030313">
    <property type="term" value="C:cell envelope"/>
    <property type="evidence" value="ECO:0007669"/>
    <property type="project" value="UniProtKB-SubCell"/>
</dbReference>